<dbReference type="PANTHER" id="PTHR43389">
    <property type="entry name" value="V-TYPE PROTON ATPASE SUBUNIT B"/>
    <property type="match status" value="1"/>
</dbReference>
<keyword evidence="9" id="KW-0378">Hydrolase</keyword>
<dbReference type="CDD" id="cd01135">
    <property type="entry name" value="V_A-ATPase_B"/>
    <property type="match status" value="1"/>
</dbReference>
<evidence type="ECO:0000259" key="7">
    <source>
        <dbReference type="Pfam" id="PF02874"/>
    </source>
</evidence>
<keyword evidence="3 5" id="KW-0406">Ion transport</keyword>
<dbReference type="NCBIfam" id="NF003235">
    <property type="entry name" value="PRK04196.1"/>
    <property type="match status" value="1"/>
</dbReference>
<evidence type="ECO:0000313" key="9">
    <source>
        <dbReference type="EMBL" id="KGE73736.1"/>
    </source>
</evidence>
<dbReference type="Pfam" id="PF22919">
    <property type="entry name" value="ATP-synt_VA_C"/>
    <property type="match status" value="1"/>
</dbReference>
<dbReference type="Proteomes" id="UP000029692">
    <property type="component" value="Unassembled WGS sequence"/>
</dbReference>
<comment type="caution">
    <text evidence="9">The sequence shown here is derived from an EMBL/GenBank/DDBJ whole genome shotgun (WGS) entry which is preliminary data.</text>
</comment>
<dbReference type="InterPro" id="IPR004100">
    <property type="entry name" value="ATPase_F1/V1/A1_a/bsu_N"/>
</dbReference>
<dbReference type="EMBL" id="JNUP01000003">
    <property type="protein sequence ID" value="KGE73736.1"/>
    <property type="molecule type" value="Genomic_DNA"/>
</dbReference>
<evidence type="ECO:0000256" key="4">
    <source>
        <dbReference type="ARBA" id="ARBA00059599"/>
    </source>
</evidence>
<dbReference type="SUPFAM" id="SSF52540">
    <property type="entry name" value="P-loop containing nucleoside triphosphate hydrolases"/>
    <property type="match status" value="1"/>
</dbReference>
<evidence type="ECO:0000256" key="5">
    <source>
        <dbReference type="HAMAP-Rule" id="MF_00310"/>
    </source>
</evidence>
<organism evidence="9 10">
    <name type="scientific">Spirochaeta lutea</name>
    <dbReference type="NCBI Taxonomy" id="1480694"/>
    <lineage>
        <taxon>Bacteria</taxon>
        <taxon>Pseudomonadati</taxon>
        <taxon>Spirochaetota</taxon>
        <taxon>Spirochaetia</taxon>
        <taxon>Spirochaetales</taxon>
        <taxon>Spirochaetaceae</taxon>
        <taxon>Spirochaeta</taxon>
    </lineage>
</organism>
<evidence type="ECO:0000256" key="2">
    <source>
        <dbReference type="ARBA" id="ARBA00022448"/>
    </source>
</evidence>
<dbReference type="GO" id="GO:0016787">
    <property type="term" value="F:hydrolase activity"/>
    <property type="evidence" value="ECO:0007669"/>
    <property type="project" value="UniProtKB-KW"/>
</dbReference>
<dbReference type="eggNOG" id="COG1156">
    <property type="taxonomic scope" value="Bacteria"/>
</dbReference>
<name>A0A098R1T6_9SPIO</name>
<dbReference type="GO" id="GO:0042777">
    <property type="term" value="P:proton motive force-driven plasma membrane ATP synthesis"/>
    <property type="evidence" value="ECO:0007669"/>
    <property type="project" value="UniProtKB-UniRule"/>
</dbReference>
<evidence type="ECO:0000256" key="1">
    <source>
        <dbReference type="ARBA" id="ARBA00008936"/>
    </source>
</evidence>
<evidence type="ECO:0000259" key="6">
    <source>
        <dbReference type="Pfam" id="PF00006"/>
    </source>
</evidence>
<comment type="function">
    <text evidence="4 5">Produces ATP from ADP in the presence of a proton gradient across the membrane. The V-type beta chain is a regulatory subunit.</text>
</comment>
<proteinExistence type="inferred from homology"/>
<dbReference type="InterPro" id="IPR022879">
    <property type="entry name" value="V-ATPase_su_B/beta"/>
</dbReference>
<protein>
    <recommendedName>
        <fullName evidence="5">V-type ATP synthase beta chain</fullName>
    </recommendedName>
    <alternativeName>
        <fullName evidence="5">V-ATPase subunit B</fullName>
    </alternativeName>
</protein>
<keyword evidence="2 5" id="KW-0813">Transport</keyword>
<dbReference type="OrthoDB" id="9802718at2"/>
<dbReference type="GO" id="GO:0005524">
    <property type="term" value="F:ATP binding"/>
    <property type="evidence" value="ECO:0007669"/>
    <property type="project" value="UniProtKB-UniRule"/>
</dbReference>
<feature type="domain" description="ATPase F1/V1/A1 complex alpha/beta subunit N-terminal" evidence="7">
    <location>
        <begin position="9"/>
        <end position="71"/>
    </location>
</feature>
<reference evidence="9 10" key="1">
    <citation type="submission" date="2014-05" db="EMBL/GenBank/DDBJ databases">
        <title>De novo Genome Sequence of Spirocheata sp.</title>
        <authorList>
            <person name="Shivani Y."/>
            <person name="Subhash Y."/>
            <person name="Tushar L."/>
            <person name="Sasikala C."/>
            <person name="Ramana C.V."/>
        </authorList>
    </citation>
    <scope>NUCLEOTIDE SEQUENCE [LARGE SCALE GENOMIC DNA]</scope>
    <source>
        <strain evidence="9 10">JC230</strain>
    </source>
</reference>
<keyword evidence="5" id="KW-0066">ATP synthesis</keyword>
<dbReference type="Gene3D" id="3.40.50.12240">
    <property type="match status" value="1"/>
</dbReference>
<dbReference type="InterPro" id="IPR027417">
    <property type="entry name" value="P-loop_NTPase"/>
</dbReference>
<comment type="similarity">
    <text evidence="1 5">Belongs to the ATPase alpha/beta chains family.</text>
</comment>
<keyword evidence="5" id="KW-0375">Hydrogen ion transport</keyword>
<evidence type="ECO:0000259" key="8">
    <source>
        <dbReference type="Pfam" id="PF22919"/>
    </source>
</evidence>
<feature type="domain" description="ATPase F1/V1/A1 complex alpha/beta subunit nucleotide-binding" evidence="6">
    <location>
        <begin position="127"/>
        <end position="319"/>
    </location>
</feature>
<dbReference type="Pfam" id="PF00006">
    <property type="entry name" value="ATP-synt_ab"/>
    <property type="match status" value="1"/>
</dbReference>
<dbReference type="STRING" id="1480694.DC28_00425"/>
<dbReference type="InterPro" id="IPR000194">
    <property type="entry name" value="ATPase_F1/V1/A1_a/bsu_nucl-bd"/>
</dbReference>
<dbReference type="RefSeq" id="WP_037544683.1">
    <property type="nucleotide sequence ID" value="NZ_JNUP01000003.1"/>
</dbReference>
<feature type="domain" description="ATP synthase A/B type C-terminal" evidence="8">
    <location>
        <begin position="334"/>
        <end position="422"/>
    </location>
</feature>
<keyword evidence="10" id="KW-1185">Reference proteome</keyword>
<dbReference type="NCBIfam" id="NF002555">
    <property type="entry name" value="PRK02118.1"/>
    <property type="match status" value="1"/>
</dbReference>
<gene>
    <name evidence="5" type="primary">atpB</name>
    <name evidence="9" type="ORF">DC28_00425</name>
</gene>
<sequence>MQKVYSRIESIAGNVITVTAAGVRYDDLALVSAAHGDSLAQVIRLKGDKVSLQVFNGARGISTGDEVRFLGHSMKVSFSDNLLGRIFDGSGRPRDNGPSIEENLIEIGGASVNPAKRVIPRNMIRTGIPMIDVFNTLVESQKLPIFSVSGEPYNQLLARIALQAEVDLIILAGIGLKYDDYLFFKESLEEGGALSRTIFFVHTASDPIVEALLVPDISLAVAEQFALQGKRVLVLMTDMTNFADAMKEIAITMEQVPSNRGYPGDLYSQLASRYEKAVDFEGAGSITILGVTTMPGDDVTHPIPDNTGYITEGQYYLKNGRIEPFGSLSRLKQMVNKDTRQDHRSIMDAMITLYASFKESLEKKSMGFRMTEWDEKLLRFGDQFESKMMDLSVNIPLEQALDLGWEILADCFEPNETGLRTDLTKDFWPKEKVSN</sequence>
<dbReference type="PANTHER" id="PTHR43389:SF4">
    <property type="entry name" value="V-TYPE PROTON ATPASE SUBUNIT B"/>
    <property type="match status" value="1"/>
</dbReference>
<dbReference type="GO" id="GO:0046933">
    <property type="term" value="F:proton-transporting ATP synthase activity, rotational mechanism"/>
    <property type="evidence" value="ECO:0007669"/>
    <property type="project" value="UniProtKB-UniRule"/>
</dbReference>
<accession>A0A098R1T6</accession>
<dbReference type="InterPro" id="IPR055190">
    <property type="entry name" value="ATP-synt_VA_C"/>
</dbReference>
<evidence type="ECO:0000256" key="3">
    <source>
        <dbReference type="ARBA" id="ARBA00023065"/>
    </source>
</evidence>
<dbReference type="Pfam" id="PF02874">
    <property type="entry name" value="ATP-synt_ab_N"/>
    <property type="match status" value="1"/>
</dbReference>
<dbReference type="AlphaFoldDB" id="A0A098R1T6"/>
<dbReference type="HAMAP" id="MF_00310">
    <property type="entry name" value="ATP_synth_B_arch"/>
    <property type="match status" value="1"/>
</dbReference>
<evidence type="ECO:0000313" key="10">
    <source>
        <dbReference type="Proteomes" id="UP000029692"/>
    </source>
</evidence>